<dbReference type="Proteomes" id="UP000603352">
    <property type="component" value="Unassembled WGS sequence"/>
</dbReference>
<evidence type="ECO:0000313" key="5">
    <source>
        <dbReference type="EMBL" id="GGB54050.1"/>
    </source>
</evidence>
<dbReference type="RefSeq" id="WP_229708329.1">
    <property type="nucleotide sequence ID" value="NZ_BMDZ01000056.1"/>
</dbReference>
<evidence type="ECO:0000313" key="6">
    <source>
        <dbReference type="Proteomes" id="UP000603352"/>
    </source>
</evidence>
<dbReference type="SUPFAM" id="SSF46689">
    <property type="entry name" value="Homeodomain-like"/>
    <property type="match status" value="1"/>
</dbReference>
<comment type="caution">
    <text evidence="5">The sequence shown here is derived from an EMBL/GenBank/DDBJ whole genome shotgun (WGS) entry which is preliminary data.</text>
</comment>
<evidence type="ECO:0000256" key="1">
    <source>
        <dbReference type="ARBA" id="ARBA00023015"/>
    </source>
</evidence>
<accession>A0ABQ1IWD0</accession>
<organism evidence="5 6">
    <name type="scientific">Tistrella bauzanensis</name>
    <dbReference type="NCBI Taxonomy" id="657419"/>
    <lineage>
        <taxon>Bacteria</taxon>
        <taxon>Pseudomonadati</taxon>
        <taxon>Pseudomonadota</taxon>
        <taxon>Alphaproteobacteria</taxon>
        <taxon>Geminicoccales</taxon>
        <taxon>Geminicoccaceae</taxon>
        <taxon>Tistrella</taxon>
    </lineage>
</organism>
<evidence type="ECO:0000259" key="4">
    <source>
        <dbReference type="Pfam" id="PF00440"/>
    </source>
</evidence>
<keyword evidence="6" id="KW-1185">Reference proteome</keyword>
<reference evidence="6" key="1">
    <citation type="journal article" date="2019" name="Int. J. Syst. Evol. Microbiol.">
        <title>The Global Catalogue of Microorganisms (GCM) 10K type strain sequencing project: providing services to taxonomists for standard genome sequencing and annotation.</title>
        <authorList>
            <consortium name="The Broad Institute Genomics Platform"/>
            <consortium name="The Broad Institute Genome Sequencing Center for Infectious Disease"/>
            <person name="Wu L."/>
            <person name="Ma J."/>
        </authorList>
    </citation>
    <scope>NUCLEOTIDE SEQUENCE [LARGE SCALE GENOMIC DNA]</scope>
    <source>
        <strain evidence="6">CGMCC 1.10188</strain>
    </source>
</reference>
<feature type="domain" description="HTH tetR-type" evidence="4">
    <location>
        <begin position="30"/>
        <end position="74"/>
    </location>
</feature>
<dbReference type="Pfam" id="PF00440">
    <property type="entry name" value="TetR_N"/>
    <property type="match status" value="1"/>
</dbReference>
<keyword evidence="3" id="KW-0804">Transcription</keyword>
<dbReference type="EMBL" id="BMDZ01000056">
    <property type="protein sequence ID" value="GGB54050.1"/>
    <property type="molecule type" value="Genomic_DNA"/>
</dbReference>
<dbReference type="InterPro" id="IPR009057">
    <property type="entry name" value="Homeodomain-like_sf"/>
</dbReference>
<dbReference type="InterPro" id="IPR001647">
    <property type="entry name" value="HTH_TetR"/>
</dbReference>
<evidence type="ECO:0000256" key="3">
    <source>
        <dbReference type="ARBA" id="ARBA00023163"/>
    </source>
</evidence>
<dbReference type="PANTHER" id="PTHR30055">
    <property type="entry name" value="HTH-TYPE TRANSCRIPTIONAL REGULATOR RUTR"/>
    <property type="match status" value="1"/>
</dbReference>
<keyword evidence="1" id="KW-0805">Transcription regulation</keyword>
<keyword evidence="2" id="KW-0238">DNA-binding</keyword>
<dbReference type="InterPro" id="IPR050109">
    <property type="entry name" value="HTH-type_TetR-like_transc_reg"/>
</dbReference>
<dbReference type="Gene3D" id="1.10.357.10">
    <property type="entry name" value="Tetracycline Repressor, domain 2"/>
    <property type="match status" value="1"/>
</dbReference>
<gene>
    <name evidence="5" type="ORF">GCM10011505_38820</name>
</gene>
<proteinExistence type="predicted"/>
<dbReference type="PANTHER" id="PTHR30055:SF234">
    <property type="entry name" value="HTH-TYPE TRANSCRIPTIONAL REGULATOR BETI"/>
    <property type="match status" value="1"/>
</dbReference>
<protein>
    <recommendedName>
        <fullName evidence="4">HTH tetR-type domain-containing protein</fullName>
    </recommendedName>
</protein>
<name>A0ABQ1IWD0_9PROT</name>
<sequence>MDQDLSPAPADGGMPAVTAEDATRDRLKMAARRLFSLHGIDAVSVRAIVTAAGMRNGASLHYYFGSKDALVRELVVDAAKRSDRARRLRLDAMEAAGGPRAARDVVRLMVEVETIGTGDPDEVGDLPIGFGHMRFVMAVQVNHRGLFLDAVGDRWVSSYMRCIDHLRRLLAHLPAPLVSQRLAFMALFMNSGLAAREAAFEADPSGGGLWGRPYALDNLISAICGALDAPLIPELETRGPD</sequence>
<evidence type="ECO:0000256" key="2">
    <source>
        <dbReference type="ARBA" id="ARBA00023125"/>
    </source>
</evidence>